<dbReference type="RefSeq" id="WP_316969572.1">
    <property type="nucleotide sequence ID" value="NZ_JARFPL010000033.1"/>
</dbReference>
<name>A0ABT5XGW9_9EURY</name>
<keyword evidence="4 5" id="KW-0067">ATP-binding</keyword>
<dbReference type="InterPro" id="IPR027417">
    <property type="entry name" value="P-loop_NTPase"/>
</dbReference>
<sequence>MKREILLWDETIFKDRDVLEFDHMPEHFAHRESQMEALKFCVRPAFQGARPVNALCLGPPGTGKTTAIYKLFSEMEAHSSKVVPVHVNCQMDHTRHAIFLRIYSKLLGHSPPTSGVSFKRVLERIARTMAKENRVLVVALDDVNYLFPEKEVDRVLYTLLRAHETFPGFRAGVIAILSEPALTYVFDPRVGSVFQAEEVSFPLYSMEEIRDILKRRADLGFYPGVVSSEIIDKISDFTERAGDLRVGIDLLKRGGMEAERRASRSISSEDVGRAYERSRLVHLSSALKPLRDEELLLLAIAAEMETSKAGDLYKRFQASTGAGYTRFHEILNKLDAARLVDTDFSGPGHRGRSRIVRIRYDPKEVLERVRPQEAPPQTRKYMD</sequence>
<comment type="caution">
    <text evidence="7">The sequence shown here is derived from an EMBL/GenBank/DDBJ whole genome shotgun (WGS) entry which is preliminary data.</text>
</comment>
<dbReference type="InterPro" id="IPR036388">
    <property type="entry name" value="WH-like_DNA-bd_sf"/>
</dbReference>
<dbReference type="NCBIfam" id="TIGR02928">
    <property type="entry name" value="orc1/cdc6 family replication initiation protein"/>
    <property type="match status" value="1"/>
</dbReference>
<dbReference type="SUPFAM" id="SSF52540">
    <property type="entry name" value="P-loop containing nucleoside triphosphate hydrolases"/>
    <property type="match status" value="1"/>
</dbReference>
<dbReference type="Gene3D" id="1.10.10.10">
    <property type="entry name" value="Winged helix-like DNA-binding domain superfamily/Winged helix DNA-binding domain"/>
    <property type="match status" value="1"/>
</dbReference>
<feature type="binding site" evidence="5">
    <location>
        <begin position="62"/>
        <end position="66"/>
    </location>
    <ligand>
        <name>ATP</name>
        <dbReference type="ChEBI" id="CHEBI:30616"/>
    </ligand>
</feature>
<dbReference type="Gene3D" id="3.40.50.300">
    <property type="entry name" value="P-loop containing nucleotide triphosphate hydrolases"/>
    <property type="match status" value="1"/>
</dbReference>
<dbReference type="Pfam" id="PF13191">
    <property type="entry name" value="AAA_16"/>
    <property type="match status" value="1"/>
</dbReference>
<dbReference type="InterPro" id="IPR055237">
    <property type="entry name" value="Cdc6_lid"/>
</dbReference>
<evidence type="ECO:0000313" key="7">
    <source>
        <dbReference type="EMBL" id="MDF0593871.1"/>
    </source>
</evidence>
<dbReference type="InterPro" id="IPR014277">
    <property type="entry name" value="Orc1/Cdc6_arc"/>
</dbReference>
<dbReference type="InterPro" id="IPR050311">
    <property type="entry name" value="ORC1/CDC6"/>
</dbReference>
<dbReference type="PANTHER" id="PTHR10763:SF26">
    <property type="entry name" value="CELL DIVISION CONTROL PROTEIN 6 HOMOLOG"/>
    <property type="match status" value="1"/>
</dbReference>
<reference evidence="7 8" key="1">
    <citation type="submission" date="2023-03" db="EMBL/GenBank/DDBJ databases">
        <title>Whole genome sequencing of Methanotrichaceae archaeon M04Ac.</title>
        <authorList>
            <person name="Khomyakova M.A."/>
            <person name="Merkel A.Y."/>
            <person name="Slobodkin A.I."/>
        </authorList>
    </citation>
    <scope>NUCLEOTIDE SEQUENCE [LARGE SCALE GENOMIC DNA]</scope>
    <source>
        <strain evidence="7 8">M04Ac</strain>
    </source>
</reference>
<evidence type="ECO:0000259" key="6">
    <source>
        <dbReference type="SMART" id="SM01074"/>
    </source>
</evidence>
<comment type="similarity">
    <text evidence="1 5">Belongs to the CDC6/cdc18 family.</text>
</comment>
<feature type="binding site" evidence="5">
    <location>
        <position position="216"/>
    </location>
    <ligand>
        <name>ATP</name>
        <dbReference type="ChEBI" id="CHEBI:30616"/>
    </ligand>
</feature>
<dbReference type="Pfam" id="PF22703">
    <property type="entry name" value="Cdc6_lid"/>
    <property type="match status" value="1"/>
</dbReference>
<dbReference type="InterPro" id="IPR036390">
    <property type="entry name" value="WH_DNA-bd_sf"/>
</dbReference>
<dbReference type="SUPFAM" id="SSF46785">
    <property type="entry name" value="Winged helix' DNA-binding domain"/>
    <property type="match status" value="1"/>
</dbReference>
<dbReference type="NCBIfam" id="NF001626">
    <property type="entry name" value="PRK00411.1-5"/>
    <property type="match status" value="1"/>
</dbReference>
<dbReference type="Gene3D" id="1.10.8.60">
    <property type="match status" value="1"/>
</dbReference>
<keyword evidence="3 5" id="KW-0547">Nucleotide-binding</keyword>
<gene>
    <name evidence="7" type="ORF">P0O24_09795</name>
</gene>
<keyword evidence="2 5" id="KW-0235">DNA replication</keyword>
<dbReference type="PANTHER" id="PTHR10763">
    <property type="entry name" value="CELL DIVISION CONTROL PROTEIN 6-RELATED"/>
    <property type="match status" value="1"/>
</dbReference>
<organism evidence="7 8">
    <name type="scientific">Candidatus Methanocrinis alkalitolerans</name>
    <dbReference type="NCBI Taxonomy" id="3033395"/>
    <lineage>
        <taxon>Archaea</taxon>
        <taxon>Methanobacteriati</taxon>
        <taxon>Methanobacteriota</taxon>
        <taxon>Stenosarchaea group</taxon>
        <taxon>Methanomicrobia</taxon>
        <taxon>Methanotrichales</taxon>
        <taxon>Methanotrichaceae</taxon>
        <taxon>Methanocrinis</taxon>
    </lineage>
</organism>
<evidence type="ECO:0000256" key="4">
    <source>
        <dbReference type="ARBA" id="ARBA00022840"/>
    </source>
</evidence>
<evidence type="ECO:0000256" key="2">
    <source>
        <dbReference type="ARBA" id="ARBA00022705"/>
    </source>
</evidence>
<accession>A0ABT5XGW9</accession>
<evidence type="ECO:0000313" key="8">
    <source>
        <dbReference type="Proteomes" id="UP001215956"/>
    </source>
</evidence>
<protein>
    <recommendedName>
        <fullName evidence="5">ORC1-type DNA replication protein</fullName>
    </recommendedName>
</protein>
<evidence type="ECO:0000256" key="1">
    <source>
        <dbReference type="ARBA" id="ARBA00006184"/>
    </source>
</evidence>
<dbReference type="Proteomes" id="UP001215956">
    <property type="component" value="Unassembled WGS sequence"/>
</dbReference>
<dbReference type="NCBIfam" id="NF001624">
    <property type="entry name" value="PRK00411.1-2"/>
    <property type="match status" value="1"/>
</dbReference>
<evidence type="ECO:0000256" key="5">
    <source>
        <dbReference type="HAMAP-Rule" id="MF_01407"/>
    </source>
</evidence>
<feature type="domain" description="Cdc6 C-terminal" evidence="6">
    <location>
        <begin position="297"/>
        <end position="369"/>
    </location>
</feature>
<keyword evidence="8" id="KW-1185">Reference proteome</keyword>
<dbReference type="HAMAP" id="MF_01407">
    <property type="entry name" value="ORC1_type_DNA_replic_protein"/>
    <property type="match status" value="1"/>
</dbReference>
<dbReference type="Pfam" id="PF09079">
    <property type="entry name" value="WHD_Cdc6"/>
    <property type="match status" value="1"/>
</dbReference>
<evidence type="ECO:0000256" key="3">
    <source>
        <dbReference type="ARBA" id="ARBA00022741"/>
    </source>
</evidence>
<comment type="function">
    <text evidence="5">Involved in regulation of DNA replication.</text>
</comment>
<dbReference type="InterPro" id="IPR015163">
    <property type="entry name" value="Cdc6_C"/>
</dbReference>
<dbReference type="SMART" id="SM01074">
    <property type="entry name" value="Cdc6_C"/>
    <property type="match status" value="1"/>
</dbReference>
<dbReference type="EMBL" id="JARFPL010000033">
    <property type="protein sequence ID" value="MDF0593871.1"/>
    <property type="molecule type" value="Genomic_DNA"/>
</dbReference>
<proteinExistence type="inferred from homology"/>
<dbReference type="InterPro" id="IPR041664">
    <property type="entry name" value="AAA_16"/>
</dbReference>
<feature type="binding site" evidence="5">
    <location>
        <position position="204"/>
    </location>
    <ligand>
        <name>ATP</name>
        <dbReference type="ChEBI" id="CHEBI:30616"/>
    </ligand>
</feature>